<reference evidence="1 2" key="1">
    <citation type="submission" date="2016-05" db="EMBL/GenBank/DDBJ databases">
        <title>Single-cell genome of chain-forming Candidatus Thiomargarita nelsonii and comparison to other large sulfur-oxidizing bacteria.</title>
        <authorList>
            <person name="Winkel M."/>
            <person name="Salman V."/>
            <person name="Woyke T."/>
            <person name="Schulz-Vogt H."/>
            <person name="Richter M."/>
            <person name="Flood B."/>
            <person name="Bailey J."/>
            <person name="Amann R."/>
            <person name="Mussmann M."/>
        </authorList>
    </citation>
    <scope>NUCLEOTIDE SEQUENCE [LARGE SCALE GENOMIC DNA]</scope>
    <source>
        <strain evidence="1 2">THI036</strain>
    </source>
</reference>
<name>A0A176RV04_9GAMM</name>
<evidence type="ECO:0000313" key="1">
    <source>
        <dbReference type="EMBL" id="OAD19583.1"/>
    </source>
</evidence>
<dbReference type="AlphaFoldDB" id="A0A176RV04"/>
<gene>
    <name evidence="1" type="ORF">THIOM_004767</name>
</gene>
<sequence>MFKLKISDIFEAVKLSQEWATHTISLVDP</sequence>
<evidence type="ECO:0000313" key="2">
    <source>
        <dbReference type="Proteomes" id="UP000076962"/>
    </source>
</evidence>
<comment type="caution">
    <text evidence="1">The sequence shown here is derived from an EMBL/GenBank/DDBJ whole genome shotgun (WGS) entry which is preliminary data.</text>
</comment>
<protein>
    <submittedName>
        <fullName evidence="1">Uncharacterized protein</fullName>
    </submittedName>
</protein>
<dbReference type="EMBL" id="LUTY01002740">
    <property type="protein sequence ID" value="OAD19583.1"/>
    <property type="molecule type" value="Genomic_DNA"/>
</dbReference>
<feature type="non-terminal residue" evidence="1">
    <location>
        <position position="29"/>
    </location>
</feature>
<dbReference type="Proteomes" id="UP000076962">
    <property type="component" value="Unassembled WGS sequence"/>
</dbReference>
<keyword evidence="2" id="KW-1185">Reference proteome</keyword>
<organism evidence="1 2">
    <name type="scientific">Candidatus Thiomargarita nelsonii</name>
    <dbReference type="NCBI Taxonomy" id="1003181"/>
    <lineage>
        <taxon>Bacteria</taxon>
        <taxon>Pseudomonadati</taxon>
        <taxon>Pseudomonadota</taxon>
        <taxon>Gammaproteobacteria</taxon>
        <taxon>Thiotrichales</taxon>
        <taxon>Thiotrichaceae</taxon>
        <taxon>Thiomargarita</taxon>
    </lineage>
</organism>
<proteinExistence type="predicted"/>
<accession>A0A176RV04</accession>